<name>B4PMV8_DROYA</name>
<dbReference type="InterPro" id="IPR036872">
    <property type="entry name" value="CH_dom_sf"/>
</dbReference>
<keyword evidence="4" id="KW-1185">Reference proteome</keyword>
<dbReference type="SUPFAM" id="SSF47576">
    <property type="entry name" value="Calponin-homology domain, CH-domain"/>
    <property type="match status" value="1"/>
</dbReference>
<dbReference type="HOGENOM" id="CLU_492824_0_0_1"/>
<evidence type="ECO:0000313" key="3">
    <source>
        <dbReference type="EMBL" id="EDW96970.2"/>
    </source>
</evidence>
<feature type="coiled-coil region" evidence="1">
    <location>
        <begin position="149"/>
        <end position="246"/>
    </location>
</feature>
<gene>
    <name evidence="3" type="primary">Dyak\GE26122</name>
    <name evidence="3" type="synonym">dyak_GLEANR_9693</name>
    <name evidence="3" type="synonym">GE26122</name>
    <name evidence="3" type="ORF">Dyak_GE26122</name>
</gene>
<dbReference type="SMART" id="SM00033">
    <property type="entry name" value="CH"/>
    <property type="match status" value="1"/>
</dbReference>
<dbReference type="EMBL" id="CM000160">
    <property type="protein sequence ID" value="EDW96970.2"/>
    <property type="molecule type" value="Genomic_DNA"/>
</dbReference>
<dbReference type="PANTHER" id="PTHR23167:SF84">
    <property type="entry name" value="ALPHA ACTININ 3-RELATED"/>
    <property type="match status" value="1"/>
</dbReference>
<dbReference type="PROSITE" id="PS50021">
    <property type="entry name" value="CH"/>
    <property type="match status" value="1"/>
</dbReference>
<reference evidence="3 4" key="2">
    <citation type="journal article" date="2007" name="PLoS Biol.">
        <title>Principles of genome evolution in the Drosophila melanogaster species group.</title>
        <authorList>
            <person name="Ranz J.M."/>
            <person name="Maurin D."/>
            <person name="Chan Y.S."/>
            <person name="von Grotthuss M."/>
            <person name="Hillier L.W."/>
            <person name="Roote J."/>
            <person name="Ashburner M."/>
            <person name="Bergman C.M."/>
        </authorList>
    </citation>
    <scope>NUCLEOTIDE SEQUENCE [LARGE SCALE GENOMIC DNA]</scope>
    <source>
        <strain evidence="4">Tai18E2 / Tucson 14021-0261.01</strain>
    </source>
</reference>
<organism evidence="3 4">
    <name type="scientific">Drosophila yakuba</name>
    <name type="common">Fruit fly</name>
    <dbReference type="NCBI Taxonomy" id="7245"/>
    <lineage>
        <taxon>Eukaryota</taxon>
        <taxon>Metazoa</taxon>
        <taxon>Ecdysozoa</taxon>
        <taxon>Arthropoda</taxon>
        <taxon>Hexapoda</taxon>
        <taxon>Insecta</taxon>
        <taxon>Pterygota</taxon>
        <taxon>Neoptera</taxon>
        <taxon>Endopterygota</taxon>
        <taxon>Diptera</taxon>
        <taxon>Brachycera</taxon>
        <taxon>Muscomorpha</taxon>
        <taxon>Ephydroidea</taxon>
        <taxon>Drosophilidae</taxon>
        <taxon>Drosophila</taxon>
        <taxon>Sophophora</taxon>
    </lineage>
</organism>
<keyword evidence="1" id="KW-0175">Coiled coil</keyword>
<dbReference type="KEGG" id="dya:Dyak_GE26122"/>
<dbReference type="Gene3D" id="1.10.418.10">
    <property type="entry name" value="Calponin-like domain"/>
    <property type="match status" value="1"/>
</dbReference>
<dbReference type="eggNOG" id="KOG4678">
    <property type="taxonomic scope" value="Eukaryota"/>
</dbReference>
<evidence type="ECO:0000313" key="4">
    <source>
        <dbReference type="Proteomes" id="UP000002282"/>
    </source>
</evidence>
<dbReference type="Pfam" id="PF00307">
    <property type="entry name" value="CH"/>
    <property type="match status" value="1"/>
</dbReference>
<dbReference type="Proteomes" id="UP000002282">
    <property type="component" value="Chromosome 3R"/>
</dbReference>
<dbReference type="PANTHER" id="PTHR23167">
    <property type="entry name" value="CALPONIN HOMOLOGY DOMAIN-CONTAINING PROTEIN DDB_G0272472-RELATED"/>
    <property type="match status" value="1"/>
</dbReference>
<dbReference type="AlphaFoldDB" id="B4PMV8"/>
<evidence type="ECO:0000259" key="2">
    <source>
        <dbReference type="PROSITE" id="PS50021"/>
    </source>
</evidence>
<proteinExistence type="predicted"/>
<dbReference type="InterPro" id="IPR001715">
    <property type="entry name" value="CH_dom"/>
</dbReference>
<reference evidence="3 4" key="1">
    <citation type="journal article" date="2007" name="Nature">
        <title>Evolution of genes and genomes on the Drosophila phylogeny.</title>
        <authorList>
            <consortium name="Drosophila 12 Genomes Consortium"/>
            <person name="Clark A.G."/>
            <person name="Eisen M.B."/>
            <person name="Smith D.R."/>
            <person name="Bergman C.M."/>
            <person name="Oliver B."/>
            <person name="Markow T.A."/>
            <person name="Kaufman T.C."/>
            <person name="Kellis M."/>
            <person name="Gelbart W."/>
            <person name="Iyer V.N."/>
            <person name="Pollard D.A."/>
            <person name="Sackton T.B."/>
            <person name="Larracuente A.M."/>
            <person name="Singh N.D."/>
            <person name="Abad J.P."/>
            <person name="Abt D.N."/>
            <person name="Adryan B."/>
            <person name="Aguade M."/>
            <person name="Akashi H."/>
            <person name="Anderson W.W."/>
            <person name="Aquadro C.F."/>
            <person name="Ardell D.H."/>
            <person name="Arguello R."/>
            <person name="Artieri C.G."/>
            <person name="Barbash D.A."/>
            <person name="Barker D."/>
            <person name="Barsanti P."/>
            <person name="Batterham P."/>
            <person name="Batzoglou S."/>
            <person name="Begun D."/>
            <person name="Bhutkar A."/>
            <person name="Blanco E."/>
            <person name="Bosak S.A."/>
            <person name="Bradley R.K."/>
            <person name="Brand A.D."/>
            <person name="Brent M.R."/>
            <person name="Brooks A.N."/>
            <person name="Brown R.H."/>
            <person name="Butlin R.K."/>
            <person name="Caggese C."/>
            <person name="Calvi B.R."/>
            <person name="Bernardo de Carvalho A."/>
            <person name="Caspi A."/>
            <person name="Castrezana S."/>
            <person name="Celniker S.E."/>
            <person name="Chang J.L."/>
            <person name="Chapple C."/>
            <person name="Chatterji S."/>
            <person name="Chinwalla A."/>
            <person name="Civetta A."/>
            <person name="Clifton S.W."/>
            <person name="Comeron J.M."/>
            <person name="Costello J.C."/>
            <person name="Coyne J.A."/>
            <person name="Daub J."/>
            <person name="David R.G."/>
            <person name="Delcher A.L."/>
            <person name="Delehaunty K."/>
            <person name="Do C.B."/>
            <person name="Ebling H."/>
            <person name="Edwards K."/>
            <person name="Eickbush T."/>
            <person name="Evans J.D."/>
            <person name="Filipski A."/>
            <person name="Findeiss S."/>
            <person name="Freyhult E."/>
            <person name="Fulton L."/>
            <person name="Fulton R."/>
            <person name="Garcia A.C."/>
            <person name="Gardiner A."/>
            <person name="Garfield D.A."/>
            <person name="Garvin B.E."/>
            <person name="Gibson G."/>
            <person name="Gilbert D."/>
            <person name="Gnerre S."/>
            <person name="Godfrey J."/>
            <person name="Good R."/>
            <person name="Gotea V."/>
            <person name="Gravely B."/>
            <person name="Greenberg A.J."/>
            <person name="Griffiths-Jones S."/>
            <person name="Gross S."/>
            <person name="Guigo R."/>
            <person name="Gustafson E.A."/>
            <person name="Haerty W."/>
            <person name="Hahn M.W."/>
            <person name="Halligan D.L."/>
            <person name="Halpern A.L."/>
            <person name="Halter G.M."/>
            <person name="Han M.V."/>
            <person name="Heger A."/>
            <person name="Hillier L."/>
            <person name="Hinrichs A.S."/>
            <person name="Holmes I."/>
            <person name="Hoskins R.A."/>
            <person name="Hubisz M.J."/>
            <person name="Hultmark D."/>
            <person name="Huntley M.A."/>
            <person name="Jaffe D.B."/>
            <person name="Jagadeeshan S."/>
            <person name="Jeck W.R."/>
            <person name="Johnson J."/>
            <person name="Jones C.D."/>
            <person name="Jordan W.C."/>
            <person name="Karpen G.H."/>
            <person name="Kataoka E."/>
            <person name="Keightley P.D."/>
            <person name="Kheradpour P."/>
            <person name="Kirkness E.F."/>
            <person name="Koerich L.B."/>
            <person name="Kristiansen K."/>
            <person name="Kudrna D."/>
            <person name="Kulathinal R.J."/>
            <person name="Kumar S."/>
            <person name="Kwok R."/>
            <person name="Lander E."/>
            <person name="Langley C.H."/>
            <person name="Lapoint R."/>
            <person name="Lazzaro B.P."/>
            <person name="Lee S.J."/>
            <person name="Levesque L."/>
            <person name="Li R."/>
            <person name="Lin C.F."/>
            <person name="Lin M.F."/>
            <person name="Lindblad-Toh K."/>
            <person name="Llopart A."/>
            <person name="Long M."/>
            <person name="Low L."/>
            <person name="Lozovsky E."/>
            <person name="Lu J."/>
            <person name="Luo M."/>
            <person name="Machado C.A."/>
            <person name="Makalowski W."/>
            <person name="Marzo M."/>
            <person name="Matsuda M."/>
            <person name="Matzkin L."/>
            <person name="McAllister B."/>
            <person name="McBride C.S."/>
            <person name="McKernan B."/>
            <person name="McKernan K."/>
            <person name="Mendez-Lago M."/>
            <person name="Minx P."/>
            <person name="Mollenhauer M.U."/>
            <person name="Montooth K."/>
            <person name="Mount S.M."/>
            <person name="Mu X."/>
            <person name="Myers E."/>
            <person name="Negre B."/>
            <person name="Newfeld S."/>
            <person name="Nielsen R."/>
            <person name="Noor M.A."/>
            <person name="O'Grady P."/>
            <person name="Pachter L."/>
            <person name="Papaceit M."/>
            <person name="Parisi M.J."/>
            <person name="Parisi M."/>
            <person name="Parts L."/>
            <person name="Pedersen J.S."/>
            <person name="Pesole G."/>
            <person name="Phillippy A.M."/>
            <person name="Ponting C.P."/>
            <person name="Pop M."/>
            <person name="Porcelli D."/>
            <person name="Powell J.R."/>
            <person name="Prohaska S."/>
            <person name="Pruitt K."/>
            <person name="Puig M."/>
            <person name="Quesneville H."/>
            <person name="Ram K.R."/>
            <person name="Rand D."/>
            <person name="Rasmussen M.D."/>
            <person name="Reed L.K."/>
            <person name="Reenan R."/>
            <person name="Reily A."/>
            <person name="Remington K.A."/>
            <person name="Rieger T.T."/>
            <person name="Ritchie M.G."/>
            <person name="Robin C."/>
            <person name="Rogers Y.H."/>
            <person name="Rohde C."/>
            <person name="Rozas J."/>
            <person name="Rubenfield M.J."/>
            <person name="Ruiz A."/>
            <person name="Russo S."/>
            <person name="Salzberg S.L."/>
            <person name="Sanchez-Gracia A."/>
            <person name="Saranga D.J."/>
            <person name="Sato H."/>
            <person name="Schaeffer S.W."/>
            <person name="Schatz M.C."/>
            <person name="Schlenke T."/>
            <person name="Schwartz R."/>
            <person name="Segarra C."/>
            <person name="Singh R.S."/>
            <person name="Sirot L."/>
            <person name="Sirota M."/>
            <person name="Sisneros N.B."/>
            <person name="Smith C.D."/>
            <person name="Smith T.F."/>
            <person name="Spieth J."/>
            <person name="Stage D.E."/>
            <person name="Stark A."/>
            <person name="Stephan W."/>
            <person name="Strausberg R.L."/>
            <person name="Strempel S."/>
            <person name="Sturgill D."/>
            <person name="Sutton G."/>
            <person name="Sutton G.G."/>
            <person name="Tao W."/>
            <person name="Teichmann S."/>
            <person name="Tobari Y.N."/>
            <person name="Tomimura Y."/>
            <person name="Tsolas J.M."/>
            <person name="Valente V.L."/>
            <person name="Venter E."/>
            <person name="Venter J.C."/>
            <person name="Vicario S."/>
            <person name="Vieira F.G."/>
            <person name="Vilella A.J."/>
            <person name="Villasante A."/>
            <person name="Walenz B."/>
            <person name="Wang J."/>
            <person name="Wasserman M."/>
            <person name="Watts T."/>
            <person name="Wilson D."/>
            <person name="Wilson R.K."/>
            <person name="Wing R.A."/>
            <person name="Wolfner M.F."/>
            <person name="Wong A."/>
            <person name="Wong G.K."/>
            <person name="Wu C.I."/>
            <person name="Wu G."/>
            <person name="Yamamoto D."/>
            <person name="Yang H.P."/>
            <person name="Yang S.P."/>
            <person name="Yorke J.A."/>
            <person name="Yoshida K."/>
            <person name="Zdobnov E."/>
            <person name="Zhang P."/>
            <person name="Zhang Y."/>
            <person name="Zimin A.V."/>
            <person name="Baldwin J."/>
            <person name="Abdouelleil A."/>
            <person name="Abdulkadir J."/>
            <person name="Abebe A."/>
            <person name="Abera B."/>
            <person name="Abreu J."/>
            <person name="Acer S.C."/>
            <person name="Aftuck L."/>
            <person name="Alexander A."/>
            <person name="An P."/>
            <person name="Anderson E."/>
            <person name="Anderson S."/>
            <person name="Arachi H."/>
            <person name="Azer M."/>
            <person name="Bachantsang P."/>
            <person name="Barry A."/>
            <person name="Bayul T."/>
            <person name="Berlin A."/>
            <person name="Bessette D."/>
            <person name="Bloom T."/>
            <person name="Blye J."/>
            <person name="Boguslavskiy L."/>
            <person name="Bonnet C."/>
            <person name="Boukhgalter B."/>
            <person name="Bourzgui I."/>
            <person name="Brown A."/>
            <person name="Cahill P."/>
            <person name="Channer S."/>
            <person name="Cheshatsang Y."/>
            <person name="Chuda L."/>
            <person name="Citroen M."/>
            <person name="Collymore A."/>
            <person name="Cooke P."/>
            <person name="Costello M."/>
            <person name="D'Aco K."/>
            <person name="Daza R."/>
            <person name="De Haan G."/>
            <person name="DeGray S."/>
            <person name="DeMaso C."/>
            <person name="Dhargay N."/>
            <person name="Dooley K."/>
            <person name="Dooley E."/>
            <person name="Doricent M."/>
            <person name="Dorje P."/>
            <person name="Dorjee K."/>
            <person name="Dupes A."/>
            <person name="Elong R."/>
            <person name="Falk J."/>
            <person name="Farina A."/>
            <person name="Faro S."/>
            <person name="Ferguson D."/>
            <person name="Fisher S."/>
            <person name="Foley C.D."/>
            <person name="Franke A."/>
            <person name="Friedrich D."/>
            <person name="Gadbois L."/>
            <person name="Gearin G."/>
            <person name="Gearin C.R."/>
            <person name="Giannoukos G."/>
            <person name="Goode T."/>
            <person name="Graham J."/>
            <person name="Grandbois E."/>
            <person name="Grewal S."/>
            <person name="Gyaltsen K."/>
            <person name="Hafez N."/>
            <person name="Hagos B."/>
            <person name="Hall J."/>
            <person name="Henson C."/>
            <person name="Hollinger A."/>
            <person name="Honan T."/>
            <person name="Huard M.D."/>
            <person name="Hughes L."/>
            <person name="Hurhula B."/>
            <person name="Husby M.E."/>
            <person name="Kamat A."/>
            <person name="Kanga B."/>
            <person name="Kashin S."/>
            <person name="Khazanovich D."/>
            <person name="Kisner P."/>
            <person name="Lance K."/>
            <person name="Lara M."/>
            <person name="Lee W."/>
            <person name="Lennon N."/>
            <person name="Letendre F."/>
            <person name="LeVine R."/>
            <person name="Lipovsky A."/>
            <person name="Liu X."/>
            <person name="Liu J."/>
            <person name="Liu S."/>
            <person name="Lokyitsang T."/>
            <person name="Lokyitsang Y."/>
            <person name="Lubonja R."/>
            <person name="Lui A."/>
            <person name="MacDonald P."/>
            <person name="Magnisalis V."/>
            <person name="Maru K."/>
            <person name="Matthews C."/>
            <person name="McCusker W."/>
            <person name="McDonough S."/>
            <person name="Mehta T."/>
            <person name="Meldrim J."/>
            <person name="Meneus L."/>
            <person name="Mihai O."/>
            <person name="Mihalev A."/>
            <person name="Mihova T."/>
            <person name="Mittelman R."/>
            <person name="Mlenga V."/>
            <person name="Montmayeur A."/>
            <person name="Mulrain L."/>
            <person name="Navidi A."/>
            <person name="Naylor J."/>
            <person name="Negash T."/>
            <person name="Nguyen T."/>
            <person name="Nguyen N."/>
            <person name="Nicol R."/>
            <person name="Norbu C."/>
            <person name="Norbu N."/>
            <person name="Novod N."/>
            <person name="O'Neill B."/>
            <person name="Osman S."/>
            <person name="Markiewicz E."/>
            <person name="Oyono O.L."/>
            <person name="Patti C."/>
            <person name="Phunkhang P."/>
            <person name="Pierre F."/>
            <person name="Priest M."/>
            <person name="Raghuraman S."/>
            <person name="Rege F."/>
            <person name="Reyes R."/>
            <person name="Rise C."/>
            <person name="Rogov P."/>
            <person name="Ross K."/>
            <person name="Ryan E."/>
            <person name="Settipalli S."/>
            <person name="Shea T."/>
            <person name="Sherpa N."/>
            <person name="Shi L."/>
            <person name="Shih D."/>
            <person name="Sparrow T."/>
            <person name="Spaulding J."/>
            <person name="Stalker J."/>
            <person name="Stange-Thomann N."/>
            <person name="Stavropoulos S."/>
            <person name="Stone C."/>
            <person name="Strader C."/>
            <person name="Tesfaye S."/>
            <person name="Thomson T."/>
            <person name="Thoulutsang Y."/>
            <person name="Thoulutsang D."/>
            <person name="Topham K."/>
            <person name="Topping I."/>
            <person name="Tsamla T."/>
            <person name="Vassiliev H."/>
            <person name="Vo A."/>
            <person name="Wangchuk T."/>
            <person name="Wangdi T."/>
            <person name="Weiand M."/>
            <person name="Wilkinson J."/>
            <person name="Wilson A."/>
            <person name="Yadav S."/>
            <person name="Young G."/>
            <person name="Yu Q."/>
            <person name="Zembek L."/>
            <person name="Zhong D."/>
            <person name="Zimmer A."/>
            <person name="Zwirko Z."/>
            <person name="Jaffe D.B."/>
            <person name="Alvarez P."/>
            <person name="Brockman W."/>
            <person name="Butler J."/>
            <person name="Chin C."/>
            <person name="Gnerre S."/>
            <person name="Grabherr M."/>
            <person name="Kleber M."/>
            <person name="Mauceli E."/>
            <person name="MacCallum I."/>
        </authorList>
    </citation>
    <scope>NUCLEOTIDE SEQUENCE [LARGE SCALE GENOMIC DNA]</scope>
    <source>
        <strain evidence="4">Tai18E2 / Tucson 14021-0261.01</strain>
    </source>
</reference>
<dbReference type="SMR" id="B4PMV8"/>
<dbReference type="InterPro" id="IPR050540">
    <property type="entry name" value="F-actin_Monoox_Mical"/>
</dbReference>
<dbReference type="OrthoDB" id="10017054at2759"/>
<feature type="domain" description="Calponin-homology (CH)" evidence="2">
    <location>
        <begin position="498"/>
        <end position="602"/>
    </location>
</feature>
<sequence length="605" mass="69361">MCSLLKELVSQIKEIQSDLKDGTHLGPDSADWNRNEVRRMKNCLGKVILFTRSLRETFAESPVSGDQDPASKATVLLRCTRYIKRLSTILPLLEAEESLNKVNKTLFQLDVDTILFELECIVKEALKPPSTPQFAYPEPCCTSAETCGKESSICELNKLRLMLRNAEKKKELEVMGHNLMIMKEKTLVLQARRKQEAAEHRLAEEQDRNKALEECLTKCQIHLKDITEQYQKLKEASKQLIKERNQIRPQKRCPQSWNAQVVRRKSRISTRKSPVWESVKLNQSEQETLMKLKTRLIEEKEIRVRARTAMCKIKKDMDELYFGKAQLRFGLQKESKSGTNAIRSLRKNSKDTLVVIDKALSALSHYNRLKFPYCRFKLSRLMECLYGNMMTIRKRWIRKISSAVEPKLSGSESRALFLPKPPMAVSYLPPELFWDKIYKPCTQSKPITSNASLIPVLPKKQSKPILKKLSLVPLVPRRVKTRVPCTASVPKYLGKTFGDRRLSLLRWCRERVKPYGIPMYEFSASWSSGRALCAIIHSYRPDLVDTTFLGHRKTKEALAYGIQVAKSLGVSDSVDLIGELRQGHPNLEKVVGFVEELQSLLEPGV</sequence>
<accession>B4PMV8</accession>
<protein>
    <recommendedName>
        <fullName evidence="2">Calponin-homology (CH) domain-containing protein</fullName>
    </recommendedName>
</protein>
<evidence type="ECO:0000256" key="1">
    <source>
        <dbReference type="SAM" id="Coils"/>
    </source>
</evidence>